<comment type="caution">
    <text evidence="2">The sequence shown here is derived from an EMBL/GenBank/DDBJ whole genome shotgun (WGS) entry which is preliminary data.</text>
</comment>
<dbReference type="OrthoDB" id="9785372at2"/>
<evidence type="ECO:0000313" key="2">
    <source>
        <dbReference type="EMBL" id="PMD67820.1"/>
    </source>
</evidence>
<dbReference type="InterPro" id="IPR051606">
    <property type="entry name" value="Polyketide_Oxido-like"/>
</dbReference>
<dbReference type="Gene3D" id="3.40.50.720">
    <property type="entry name" value="NAD(P)-binding Rossmann-like Domain"/>
    <property type="match status" value="1"/>
</dbReference>
<feature type="domain" description="NAD(P)-binding" evidence="1">
    <location>
        <begin position="7"/>
        <end position="177"/>
    </location>
</feature>
<name>A0A2N7AR32_9LACO</name>
<organism evidence="2 3">
    <name type="scientific">Companilactobacillus nuruki</name>
    <dbReference type="NCBI Taxonomy" id="1993540"/>
    <lineage>
        <taxon>Bacteria</taxon>
        <taxon>Bacillati</taxon>
        <taxon>Bacillota</taxon>
        <taxon>Bacilli</taxon>
        <taxon>Lactobacillales</taxon>
        <taxon>Lactobacillaceae</taxon>
        <taxon>Companilactobacillus</taxon>
    </lineage>
</organism>
<dbReference type="SUPFAM" id="SSF51735">
    <property type="entry name" value="NAD(P)-binding Rossmann-fold domains"/>
    <property type="match status" value="1"/>
</dbReference>
<dbReference type="PANTHER" id="PTHR43355:SF2">
    <property type="entry name" value="FLAVIN REDUCTASE (NADPH)"/>
    <property type="match status" value="1"/>
</dbReference>
<evidence type="ECO:0000313" key="3">
    <source>
        <dbReference type="Proteomes" id="UP000235649"/>
    </source>
</evidence>
<dbReference type="Proteomes" id="UP000235649">
    <property type="component" value="Unassembled WGS sequence"/>
</dbReference>
<proteinExistence type="predicted"/>
<reference evidence="2 3" key="1">
    <citation type="submission" date="2017-05" db="EMBL/GenBank/DDBJ databases">
        <title>Lactobacillus nurukis nov., sp. nov., isolated from nuruk.</title>
        <authorList>
            <person name="Kim S.-J."/>
        </authorList>
    </citation>
    <scope>NUCLEOTIDE SEQUENCE [LARGE SCALE GENOMIC DNA]</scope>
    <source>
        <strain evidence="2 3">SYF10-1a</strain>
    </source>
</reference>
<dbReference type="PANTHER" id="PTHR43355">
    <property type="entry name" value="FLAVIN REDUCTASE (NADPH)"/>
    <property type="match status" value="1"/>
</dbReference>
<keyword evidence="3" id="KW-1185">Reference proteome</keyword>
<dbReference type="RefSeq" id="WP_102197269.1">
    <property type="nucleotide sequence ID" value="NZ_NIPR01000064.1"/>
</dbReference>
<dbReference type="GO" id="GO:0016646">
    <property type="term" value="F:oxidoreductase activity, acting on the CH-NH group of donors, NAD or NADP as acceptor"/>
    <property type="evidence" value="ECO:0007669"/>
    <property type="project" value="TreeGrafter"/>
</dbReference>
<dbReference type="AlphaFoldDB" id="A0A2N7AR32"/>
<sequence>MKIGIIGATGNVGQIIYKEAIARDNDVTALVRNSEKAKKLLGNNVNYLEKDALLLSHDDLKDFDVIIDAFASPDAYRSLDLTGKLVALFRGQHKPHLIFVTDSSSLKNKDGVLQLADILKQFADQPWIQSSVEQNHSLDLLKWVDNVDWTIMTPQNDFVPGDKTNYRLGTDSVMKDRNGNSKLSYGNFASAMLDESENPQHIHQQFTVVND</sequence>
<protein>
    <submittedName>
        <fullName evidence="2">NADP oxidoreductase</fullName>
    </submittedName>
</protein>
<accession>A0A2N7AR32</accession>
<gene>
    <name evidence="2" type="ORF">CBP76_12910</name>
</gene>
<evidence type="ECO:0000259" key="1">
    <source>
        <dbReference type="Pfam" id="PF13460"/>
    </source>
</evidence>
<dbReference type="InterPro" id="IPR016040">
    <property type="entry name" value="NAD(P)-bd_dom"/>
</dbReference>
<dbReference type="EMBL" id="NIPR01000064">
    <property type="protein sequence ID" value="PMD67820.1"/>
    <property type="molecule type" value="Genomic_DNA"/>
</dbReference>
<dbReference type="Pfam" id="PF13460">
    <property type="entry name" value="NAD_binding_10"/>
    <property type="match status" value="1"/>
</dbReference>
<dbReference type="InterPro" id="IPR036291">
    <property type="entry name" value="NAD(P)-bd_dom_sf"/>
</dbReference>